<dbReference type="STRING" id="1385514.N782_21510"/>
<feature type="transmembrane region" description="Helical" evidence="1">
    <location>
        <begin position="101"/>
        <end position="123"/>
    </location>
</feature>
<name>A0A0A2T5Z7_9BACI</name>
<dbReference type="PANTHER" id="PTHR14969">
    <property type="entry name" value="SPHINGOSINE-1-PHOSPHATE PHOSPHOHYDROLASE"/>
    <property type="match status" value="1"/>
</dbReference>
<dbReference type="SUPFAM" id="SSF48317">
    <property type="entry name" value="Acid phosphatase/Vanadium-dependent haloperoxidase"/>
    <property type="match status" value="1"/>
</dbReference>
<reference evidence="3 4" key="1">
    <citation type="journal article" date="2015" name="Stand. Genomic Sci.">
        <title>High quality draft genome sequence of the moderately halophilic bacterium Pontibacillus yanchengensis Y32(T) and comparison among Pontibacillus genomes.</title>
        <authorList>
            <person name="Huang J."/>
            <person name="Qiao Z.X."/>
            <person name="Tang J.W."/>
            <person name="Wang G."/>
        </authorList>
    </citation>
    <scope>NUCLEOTIDE SEQUENCE [LARGE SCALE GENOMIC DNA]</scope>
    <source>
        <strain evidence="3 4">Y32</strain>
    </source>
</reference>
<dbReference type="InterPro" id="IPR000326">
    <property type="entry name" value="PAP2/HPO"/>
</dbReference>
<dbReference type="OrthoDB" id="9789113at2"/>
<dbReference type="PANTHER" id="PTHR14969:SF13">
    <property type="entry name" value="AT30094P"/>
    <property type="match status" value="1"/>
</dbReference>
<proteinExistence type="predicted"/>
<accession>A0A0A2T5Z7</accession>
<evidence type="ECO:0000256" key="1">
    <source>
        <dbReference type="SAM" id="Phobius"/>
    </source>
</evidence>
<feature type="transmembrane region" description="Helical" evidence="1">
    <location>
        <begin position="76"/>
        <end position="94"/>
    </location>
</feature>
<feature type="transmembrane region" description="Helical" evidence="1">
    <location>
        <begin position="143"/>
        <end position="164"/>
    </location>
</feature>
<keyword evidence="1" id="KW-0472">Membrane</keyword>
<feature type="transmembrane region" description="Helical" evidence="1">
    <location>
        <begin position="12"/>
        <end position="34"/>
    </location>
</feature>
<dbReference type="CDD" id="cd03392">
    <property type="entry name" value="PAP2_like_2"/>
    <property type="match status" value="1"/>
</dbReference>
<evidence type="ECO:0000313" key="3">
    <source>
        <dbReference type="EMBL" id="KGP70889.1"/>
    </source>
</evidence>
<feature type="transmembrane region" description="Helical" evidence="1">
    <location>
        <begin position="171"/>
        <end position="193"/>
    </location>
</feature>
<feature type="domain" description="Phosphatidic acid phosphatase type 2/haloperoxidase" evidence="2">
    <location>
        <begin position="102"/>
        <end position="214"/>
    </location>
</feature>
<feature type="transmembrane region" description="Helical" evidence="1">
    <location>
        <begin position="199"/>
        <end position="222"/>
    </location>
</feature>
<dbReference type="Proteomes" id="UP000030147">
    <property type="component" value="Unassembled WGS sequence"/>
</dbReference>
<sequence length="237" mass="26757">MIFRGVKISDLSKLSILLILGGFVVIGVSFYFFAELAEEVMEKEPLMIDKLAINLMSNIQQGWLGNAFGMITEAGSVLWLTIASGILIIYLLFFSDKSKWISVYFLVNMLGISLLTKVLKLAFERKRPDVLEKYDGTGFSFPSGHSTGAIVFYGFVIYIVFITNMKSSVKWVVNSFLGLLILLVGLSRVYVGVHYFSDILAGFSFGLAWLLICILALEMTLWRQQRRQKKKQEALFT</sequence>
<keyword evidence="1" id="KW-0812">Transmembrane</keyword>
<dbReference type="SMART" id="SM00014">
    <property type="entry name" value="acidPPc"/>
    <property type="match status" value="1"/>
</dbReference>
<dbReference type="InterPro" id="IPR036938">
    <property type="entry name" value="PAP2/HPO_sf"/>
</dbReference>
<dbReference type="RefSeq" id="WP_052111463.1">
    <property type="nucleotide sequence ID" value="NZ_AVBF01000102.1"/>
</dbReference>
<dbReference type="EMBL" id="AVBF01000102">
    <property type="protein sequence ID" value="KGP70889.1"/>
    <property type="molecule type" value="Genomic_DNA"/>
</dbReference>
<dbReference type="AlphaFoldDB" id="A0A0A2T5Z7"/>
<dbReference type="Gene3D" id="1.20.144.10">
    <property type="entry name" value="Phosphatidic acid phosphatase type 2/haloperoxidase"/>
    <property type="match status" value="2"/>
</dbReference>
<comment type="caution">
    <text evidence="3">The sequence shown here is derived from an EMBL/GenBank/DDBJ whole genome shotgun (WGS) entry which is preliminary data.</text>
</comment>
<dbReference type="eggNOG" id="COG0671">
    <property type="taxonomic scope" value="Bacteria"/>
</dbReference>
<evidence type="ECO:0000313" key="4">
    <source>
        <dbReference type="Proteomes" id="UP000030147"/>
    </source>
</evidence>
<dbReference type="Pfam" id="PF01569">
    <property type="entry name" value="PAP2"/>
    <property type="match status" value="1"/>
</dbReference>
<evidence type="ECO:0000259" key="2">
    <source>
        <dbReference type="SMART" id="SM00014"/>
    </source>
</evidence>
<keyword evidence="4" id="KW-1185">Reference proteome</keyword>
<organism evidence="3 4">
    <name type="scientific">Pontibacillus yanchengensis Y32</name>
    <dbReference type="NCBI Taxonomy" id="1385514"/>
    <lineage>
        <taxon>Bacteria</taxon>
        <taxon>Bacillati</taxon>
        <taxon>Bacillota</taxon>
        <taxon>Bacilli</taxon>
        <taxon>Bacillales</taxon>
        <taxon>Bacillaceae</taxon>
        <taxon>Pontibacillus</taxon>
    </lineage>
</organism>
<protein>
    <recommendedName>
        <fullName evidence="2">Phosphatidic acid phosphatase type 2/haloperoxidase domain-containing protein</fullName>
    </recommendedName>
</protein>
<gene>
    <name evidence="3" type="ORF">N782_21510</name>
</gene>
<keyword evidence="1" id="KW-1133">Transmembrane helix</keyword>